<protein>
    <submittedName>
        <fullName evidence="4">Cerebellar degeneration-related protein 2-like</fullName>
    </submittedName>
</protein>
<organism evidence="4">
    <name type="scientific">Soboliphyme baturini</name>
    <dbReference type="NCBI Taxonomy" id="241478"/>
    <lineage>
        <taxon>Eukaryota</taxon>
        <taxon>Metazoa</taxon>
        <taxon>Ecdysozoa</taxon>
        <taxon>Nematoda</taxon>
        <taxon>Enoplea</taxon>
        <taxon>Dorylaimia</taxon>
        <taxon>Dioctophymatida</taxon>
        <taxon>Dioctophymatoidea</taxon>
        <taxon>Soboliphymatidae</taxon>
        <taxon>Soboliphyme</taxon>
    </lineage>
</organism>
<feature type="coiled-coil region" evidence="1">
    <location>
        <begin position="160"/>
        <end position="190"/>
    </location>
</feature>
<evidence type="ECO:0000313" key="3">
    <source>
        <dbReference type="Proteomes" id="UP000270296"/>
    </source>
</evidence>
<proteinExistence type="predicted"/>
<keyword evidence="1" id="KW-0175">Coiled coil</keyword>
<sequence length="194" mass="22712">MEAEDSASNMESTSRLRDTLLKLSDENVKLKAMLDLSNDKIRHLLKNQSRVESLEKLLEERANEVHSYKQQLLRLLSTRTEGVVAETSSSSDHINVDLHATAAKLLQDNLKLRKELVGVTPDRSADRSFAHCNQCTTLRRQKDRQALYFEKKLLHHRKLERKYQLTLKVLEEHVQELKKMMDQMEKTYQVSYYN</sequence>
<dbReference type="WBParaSite" id="SBAD_0001103901-mRNA-1">
    <property type="protein sequence ID" value="SBAD_0001103901-mRNA-1"/>
    <property type="gene ID" value="SBAD_0001103901"/>
</dbReference>
<evidence type="ECO:0000313" key="2">
    <source>
        <dbReference type="EMBL" id="VDP33678.1"/>
    </source>
</evidence>
<name>A0A183J470_9BILA</name>
<dbReference type="Proteomes" id="UP000270296">
    <property type="component" value="Unassembled WGS sequence"/>
</dbReference>
<reference evidence="2 3" key="2">
    <citation type="submission" date="2018-11" db="EMBL/GenBank/DDBJ databases">
        <authorList>
            <consortium name="Pathogen Informatics"/>
        </authorList>
    </citation>
    <scope>NUCLEOTIDE SEQUENCE [LARGE SCALE GENOMIC DNA]</scope>
</reference>
<accession>A0A183J470</accession>
<evidence type="ECO:0000256" key="1">
    <source>
        <dbReference type="SAM" id="Coils"/>
    </source>
</evidence>
<dbReference type="AlphaFoldDB" id="A0A183J470"/>
<dbReference type="EMBL" id="UZAM01014392">
    <property type="protein sequence ID" value="VDP33678.1"/>
    <property type="molecule type" value="Genomic_DNA"/>
</dbReference>
<reference evidence="4" key="1">
    <citation type="submission" date="2016-06" db="UniProtKB">
        <authorList>
            <consortium name="WormBaseParasite"/>
        </authorList>
    </citation>
    <scope>IDENTIFICATION</scope>
</reference>
<evidence type="ECO:0000313" key="4">
    <source>
        <dbReference type="WBParaSite" id="SBAD_0001103901-mRNA-1"/>
    </source>
</evidence>
<keyword evidence="3" id="KW-1185">Reference proteome</keyword>
<gene>
    <name evidence="2" type="ORF">SBAD_LOCUS10668</name>
</gene>